<gene>
    <name evidence="4" type="ORF">HK103_005602</name>
</gene>
<dbReference type="InterPro" id="IPR024884">
    <property type="entry name" value="NAPE-PLD"/>
</dbReference>
<keyword evidence="2" id="KW-0812">Transmembrane</keyword>
<dbReference type="Pfam" id="PF12706">
    <property type="entry name" value="Lactamase_B_2"/>
    <property type="match status" value="2"/>
</dbReference>
<evidence type="ECO:0000256" key="1">
    <source>
        <dbReference type="PIRSR" id="PIRSR038896-50"/>
    </source>
</evidence>
<dbReference type="GO" id="GO:0070290">
    <property type="term" value="F:N-acylphosphatidylethanolamine-specific phospholipase D activity"/>
    <property type="evidence" value="ECO:0007669"/>
    <property type="project" value="InterPro"/>
</dbReference>
<dbReference type="PIRSF" id="PIRSF038896">
    <property type="entry name" value="NAPE-PLD"/>
    <property type="match status" value="1"/>
</dbReference>
<evidence type="ECO:0000256" key="2">
    <source>
        <dbReference type="SAM" id="Phobius"/>
    </source>
</evidence>
<feature type="binding site" evidence="1">
    <location>
        <position position="352"/>
    </location>
    <ligand>
        <name>an N-acyl-1,2-diacyl-sn-glycero-3-phosphoethanolamine</name>
        <dbReference type="ChEBI" id="CHEBI:62537"/>
    </ligand>
</feature>
<name>A0AAD5UI11_9FUNG</name>
<keyword evidence="2" id="KW-0472">Membrane</keyword>
<evidence type="ECO:0000313" key="4">
    <source>
        <dbReference type="EMBL" id="KAJ3256239.1"/>
    </source>
</evidence>
<dbReference type="InterPro" id="IPR001279">
    <property type="entry name" value="Metallo-B-lactamas"/>
</dbReference>
<dbReference type="PANTHER" id="PTHR15032:SF4">
    <property type="entry name" value="N-ACYL-PHOSPHATIDYLETHANOLAMINE-HYDROLYZING PHOSPHOLIPASE D"/>
    <property type="match status" value="1"/>
</dbReference>
<evidence type="ECO:0000313" key="5">
    <source>
        <dbReference type="Proteomes" id="UP001210925"/>
    </source>
</evidence>
<protein>
    <recommendedName>
        <fullName evidence="3">Metallo-beta-lactamase domain-containing protein</fullName>
    </recommendedName>
</protein>
<dbReference type="GO" id="GO:0008270">
    <property type="term" value="F:zinc ion binding"/>
    <property type="evidence" value="ECO:0007669"/>
    <property type="project" value="InterPro"/>
</dbReference>
<dbReference type="AlphaFoldDB" id="A0AAD5UI11"/>
<feature type="binding site" evidence="1">
    <location>
        <position position="241"/>
    </location>
    <ligand>
        <name>an N-acyl-1,2-diacyl-sn-glycero-3-phosphoethanolamine</name>
        <dbReference type="ChEBI" id="CHEBI:62537"/>
    </ligand>
</feature>
<organism evidence="4 5">
    <name type="scientific">Boothiomyces macroporosus</name>
    <dbReference type="NCBI Taxonomy" id="261099"/>
    <lineage>
        <taxon>Eukaryota</taxon>
        <taxon>Fungi</taxon>
        <taxon>Fungi incertae sedis</taxon>
        <taxon>Chytridiomycota</taxon>
        <taxon>Chytridiomycota incertae sedis</taxon>
        <taxon>Chytridiomycetes</taxon>
        <taxon>Rhizophydiales</taxon>
        <taxon>Terramycetaceae</taxon>
        <taxon>Boothiomyces</taxon>
    </lineage>
</organism>
<dbReference type="InterPro" id="IPR036866">
    <property type="entry name" value="RibonucZ/Hydroxyglut_hydro"/>
</dbReference>
<feature type="domain" description="Metallo-beta-lactamase" evidence="3">
    <location>
        <begin position="256"/>
        <end position="375"/>
    </location>
</feature>
<keyword evidence="5" id="KW-1185">Reference proteome</keyword>
<dbReference type="EMBL" id="JADGKB010000053">
    <property type="protein sequence ID" value="KAJ3256239.1"/>
    <property type="molecule type" value="Genomic_DNA"/>
</dbReference>
<dbReference type="SUPFAM" id="SSF56281">
    <property type="entry name" value="Metallo-hydrolase/oxidoreductase"/>
    <property type="match status" value="1"/>
</dbReference>
<keyword evidence="2" id="KW-1133">Transmembrane helix</keyword>
<accession>A0AAD5UI11</accession>
<reference evidence="4" key="1">
    <citation type="submission" date="2020-05" db="EMBL/GenBank/DDBJ databases">
        <title>Phylogenomic resolution of chytrid fungi.</title>
        <authorList>
            <person name="Stajich J.E."/>
            <person name="Amses K."/>
            <person name="Simmons R."/>
            <person name="Seto K."/>
            <person name="Myers J."/>
            <person name="Bonds A."/>
            <person name="Quandt C.A."/>
            <person name="Barry K."/>
            <person name="Liu P."/>
            <person name="Grigoriev I."/>
            <person name="Longcore J.E."/>
            <person name="James T.Y."/>
        </authorList>
    </citation>
    <scope>NUCLEOTIDE SEQUENCE</scope>
    <source>
        <strain evidence="4">PLAUS21</strain>
    </source>
</reference>
<feature type="domain" description="Metallo-beta-lactamase" evidence="3">
    <location>
        <begin position="196"/>
        <end position="251"/>
    </location>
</feature>
<dbReference type="Gene3D" id="3.60.15.10">
    <property type="entry name" value="Ribonuclease Z/Hydroxyacylglutathione hydrolase-like"/>
    <property type="match status" value="1"/>
</dbReference>
<comment type="caution">
    <text evidence="4">The sequence shown here is derived from an EMBL/GenBank/DDBJ whole genome shotgun (WGS) entry which is preliminary data.</text>
</comment>
<dbReference type="GO" id="GO:0070292">
    <property type="term" value="P:N-acylphosphatidylethanolamine metabolic process"/>
    <property type="evidence" value="ECO:0007669"/>
    <property type="project" value="TreeGrafter"/>
</dbReference>
<proteinExistence type="predicted"/>
<feature type="transmembrane region" description="Helical" evidence="2">
    <location>
        <begin position="6"/>
        <end position="26"/>
    </location>
</feature>
<evidence type="ECO:0000259" key="3">
    <source>
        <dbReference type="Pfam" id="PF12706"/>
    </source>
</evidence>
<dbReference type="GO" id="GO:0005737">
    <property type="term" value="C:cytoplasm"/>
    <property type="evidence" value="ECO:0007669"/>
    <property type="project" value="TreeGrafter"/>
</dbReference>
<sequence>MFKTIGIIIPSVLIGGLFFEHIRFVLTHYHRNKGIKQYWIQEGEIEEIENDLKIVLKWKQKLFHSFSIAGRYVNPFLEWEDRNTTDIFAMIKYQLTRKNRNGLPCPNLEINLPLAEPNFALLNEFTMKSHLRQSIEQANKLLLLASMDADSAVGFEDLPKRSTISKRDSGMDLADFTQMTVTWIGQSTCFIQMDGYNILTDPIFCSRTTGEWFGPKRLRPPPCSLSQLPPIDIVLISHNHYDHLDTNVLYELGDSCTWYVIELDWWQEYKHDDKLLIASCPIQHWSGRHFFDVNSSLWCSFVCKTSAQSFFHCGDTGYCSVFKEIGQRYGPITLAALPIGSYEPRYFMCHQHMDPDEACLVHMDIQAKHSIGVHWGTFMMSDEHYMDPPKDFKIASEKYGLGKQVFTCHLGETIVLDI</sequence>
<dbReference type="GO" id="GO:0070291">
    <property type="term" value="P:N-acylethanolamine metabolic process"/>
    <property type="evidence" value="ECO:0007669"/>
    <property type="project" value="TreeGrafter"/>
</dbReference>
<dbReference type="PANTHER" id="PTHR15032">
    <property type="entry name" value="N-ACYL-PHOSPHATIDYLETHANOLAMINE-HYDROLYZING PHOSPHOLIPASE D"/>
    <property type="match status" value="1"/>
</dbReference>
<dbReference type="Proteomes" id="UP001210925">
    <property type="component" value="Unassembled WGS sequence"/>
</dbReference>